<name>A0A0E0F421_9ORYZ</name>
<evidence type="ECO:0000256" key="1">
    <source>
        <dbReference type="SAM" id="MobiDB-lite"/>
    </source>
</evidence>
<sequence>VRGQIQNTRSGSAHHRRLPPPPSSTIAVSPLSPATSDSPFRPSWPTSHHHLPPPLPTTAVAKRPPALRCSHQGILVATATPFHLLIWGRFGKGSDSNRLIQWARKGLIFHVEPGGRSILLRLCCYFNKGIS</sequence>
<feature type="compositionally biased region" description="Polar residues" evidence="1">
    <location>
        <begin position="1"/>
        <end position="11"/>
    </location>
</feature>
<dbReference type="EnsemblPlants" id="OMERI11G06720.1">
    <property type="protein sequence ID" value="OMERI11G06720.1"/>
    <property type="gene ID" value="OMERI11G06720"/>
</dbReference>
<dbReference type="Gramene" id="OMERI11G06720.1">
    <property type="protein sequence ID" value="OMERI11G06720.1"/>
    <property type="gene ID" value="OMERI11G06720"/>
</dbReference>
<dbReference type="Proteomes" id="UP000008021">
    <property type="component" value="Chromosome 11"/>
</dbReference>
<evidence type="ECO:0000313" key="2">
    <source>
        <dbReference type="EnsemblPlants" id="OMERI11G06720.1"/>
    </source>
</evidence>
<protein>
    <submittedName>
        <fullName evidence="2">Uncharacterized protein</fullName>
    </submittedName>
</protein>
<dbReference type="AlphaFoldDB" id="A0A0E0F421"/>
<proteinExistence type="predicted"/>
<evidence type="ECO:0000313" key="3">
    <source>
        <dbReference type="Proteomes" id="UP000008021"/>
    </source>
</evidence>
<dbReference type="HOGENOM" id="CLU_1932974_0_0_1"/>
<organism evidence="2">
    <name type="scientific">Oryza meridionalis</name>
    <dbReference type="NCBI Taxonomy" id="40149"/>
    <lineage>
        <taxon>Eukaryota</taxon>
        <taxon>Viridiplantae</taxon>
        <taxon>Streptophyta</taxon>
        <taxon>Embryophyta</taxon>
        <taxon>Tracheophyta</taxon>
        <taxon>Spermatophyta</taxon>
        <taxon>Magnoliopsida</taxon>
        <taxon>Liliopsida</taxon>
        <taxon>Poales</taxon>
        <taxon>Poaceae</taxon>
        <taxon>BOP clade</taxon>
        <taxon>Oryzoideae</taxon>
        <taxon>Oryzeae</taxon>
        <taxon>Oryzinae</taxon>
        <taxon>Oryza</taxon>
    </lineage>
</organism>
<reference evidence="2" key="2">
    <citation type="submission" date="2018-05" db="EMBL/GenBank/DDBJ databases">
        <title>OmerRS3 (Oryza meridionalis Reference Sequence Version 3).</title>
        <authorList>
            <person name="Zhang J."/>
            <person name="Kudrna D."/>
            <person name="Lee S."/>
            <person name="Talag J."/>
            <person name="Welchert J."/>
            <person name="Wing R.A."/>
        </authorList>
    </citation>
    <scope>NUCLEOTIDE SEQUENCE [LARGE SCALE GENOMIC DNA]</scope>
    <source>
        <strain evidence="2">cv. OR44</strain>
    </source>
</reference>
<accession>A0A0E0F421</accession>
<feature type="compositionally biased region" description="Polar residues" evidence="1">
    <location>
        <begin position="24"/>
        <end position="38"/>
    </location>
</feature>
<keyword evidence="3" id="KW-1185">Reference proteome</keyword>
<feature type="region of interest" description="Disordered" evidence="1">
    <location>
        <begin position="1"/>
        <end position="59"/>
    </location>
</feature>
<reference evidence="2" key="1">
    <citation type="submission" date="2015-04" db="UniProtKB">
        <authorList>
            <consortium name="EnsemblPlants"/>
        </authorList>
    </citation>
    <scope>IDENTIFICATION</scope>
</reference>